<dbReference type="InterPro" id="IPR050570">
    <property type="entry name" value="Cell_wall_metabolism_enzyme"/>
</dbReference>
<organism evidence="2 3">
    <name type="scientific">Brevibacterium salitolerans</name>
    <dbReference type="NCBI Taxonomy" id="1403566"/>
    <lineage>
        <taxon>Bacteria</taxon>
        <taxon>Bacillati</taxon>
        <taxon>Actinomycetota</taxon>
        <taxon>Actinomycetes</taxon>
        <taxon>Micrococcales</taxon>
        <taxon>Brevibacteriaceae</taxon>
        <taxon>Brevibacterium</taxon>
    </lineage>
</organism>
<dbReference type="RefSeq" id="WP_344336557.1">
    <property type="nucleotide sequence ID" value="NZ_BAAAPZ010000004.1"/>
</dbReference>
<sequence>MNAIVELSYPFGGHWRVRNSPADRVPSHGTRLYASAYAIDFVPVDERDISARMGFQAFMRPEAPDRFAGFGRPILSPVAGTVVSAHDGEEDHTAYRGIPSVGYALTQYRRAAFGWRALAGNHVLVESNGVVVALCHLRHGSVAVRPGMRIRRGEVLGLCGNSGNSTEPQVHVQAMDGADIASAAPVQIVFSGRVPKSGEIVRAGRALA</sequence>
<dbReference type="Pfam" id="PF01551">
    <property type="entry name" value="Peptidase_M23"/>
    <property type="match status" value="1"/>
</dbReference>
<name>A0ABP5I7U9_9MICO</name>
<dbReference type="SUPFAM" id="SSF51261">
    <property type="entry name" value="Duplicated hybrid motif"/>
    <property type="match status" value="1"/>
</dbReference>
<dbReference type="PANTHER" id="PTHR21666">
    <property type="entry name" value="PEPTIDASE-RELATED"/>
    <property type="match status" value="1"/>
</dbReference>
<dbReference type="PANTHER" id="PTHR21666:SF270">
    <property type="entry name" value="MUREIN HYDROLASE ACTIVATOR ENVC"/>
    <property type="match status" value="1"/>
</dbReference>
<reference evidence="3" key="1">
    <citation type="journal article" date="2019" name="Int. J. Syst. Evol. Microbiol.">
        <title>The Global Catalogue of Microorganisms (GCM) 10K type strain sequencing project: providing services to taxonomists for standard genome sequencing and annotation.</title>
        <authorList>
            <consortium name="The Broad Institute Genomics Platform"/>
            <consortium name="The Broad Institute Genome Sequencing Center for Infectious Disease"/>
            <person name="Wu L."/>
            <person name="Ma J."/>
        </authorList>
    </citation>
    <scope>NUCLEOTIDE SEQUENCE [LARGE SCALE GENOMIC DNA]</scope>
    <source>
        <strain evidence="3">JCM 15900</strain>
    </source>
</reference>
<dbReference type="InterPro" id="IPR016047">
    <property type="entry name" value="M23ase_b-sheet_dom"/>
</dbReference>
<evidence type="ECO:0000259" key="1">
    <source>
        <dbReference type="Pfam" id="PF01551"/>
    </source>
</evidence>
<evidence type="ECO:0000313" key="3">
    <source>
        <dbReference type="Proteomes" id="UP001500984"/>
    </source>
</evidence>
<accession>A0ABP5I7U9</accession>
<dbReference type="Gene3D" id="2.70.70.10">
    <property type="entry name" value="Glucose Permease (Domain IIA)"/>
    <property type="match status" value="1"/>
</dbReference>
<dbReference type="CDD" id="cd12797">
    <property type="entry name" value="M23_peptidase"/>
    <property type="match status" value="1"/>
</dbReference>
<feature type="domain" description="M23ase beta-sheet core" evidence="1">
    <location>
        <begin position="114"/>
        <end position="175"/>
    </location>
</feature>
<comment type="caution">
    <text evidence="2">The sequence shown here is derived from an EMBL/GenBank/DDBJ whole genome shotgun (WGS) entry which is preliminary data.</text>
</comment>
<gene>
    <name evidence="2" type="ORF">GCM10009823_14100</name>
</gene>
<proteinExistence type="predicted"/>
<dbReference type="Proteomes" id="UP001500984">
    <property type="component" value="Unassembled WGS sequence"/>
</dbReference>
<dbReference type="InterPro" id="IPR011055">
    <property type="entry name" value="Dup_hybrid_motif"/>
</dbReference>
<evidence type="ECO:0000313" key="2">
    <source>
        <dbReference type="EMBL" id="GAA2094864.1"/>
    </source>
</evidence>
<dbReference type="EMBL" id="BAAAPZ010000004">
    <property type="protein sequence ID" value="GAA2094864.1"/>
    <property type="molecule type" value="Genomic_DNA"/>
</dbReference>
<protein>
    <recommendedName>
        <fullName evidence="1">M23ase beta-sheet core domain-containing protein</fullName>
    </recommendedName>
</protein>
<keyword evidence="3" id="KW-1185">Reference proteome</keyword>